<reference evidence="1 2" key="1">
    <citation type="submission" date="2018-10" db="EMBL/GenBank/DDBJ databases">
        <title>Isolation from cow dung.</title>
        <authorList>
            <person name="Ling L."/>
        </authorList>
    </citation>
    <scope>NUCLEOTIDE SEQUENCE [LARGE SCALE GENOMIC DNA]</scope>
    <source>
        <strain evidence="1 2">NEAU-LL90</strain>
    </source>
</reference>
<comment type="caution">
    <text evidence="1">The sequence shown here is derived from an EMBL/GenBank/DDBJ whole genome shotgun (WGS) entry which is preliminary data.</text>
</comment>
<dbReference type="AlphaFoldDB" id="A0A3M2LG93"/>
<accession>A0A3M2LG93</accession>
<dbReference type="OrthoDB" id="4772660at2"/>
<name>A0A3M2LG93_9NOCA</name>
<dbReference type="EMBL" id="RFFH01000001">
    <property type="protein sequence ID" value="RMI34965.1"/>
    <property type="molecule type" value="Genomic_DNA"/>
</dbReference>
<keyword evidence="2" id="KW-1185">Reference proteome</keyword>
<dbReference type="Pfam" id="PF14030">
    <property type="entry name" value="DUF4245"/>
    <property type="match status" value="1"/>
</dbReference>
<dbReference type="InterPro" id="IPR025339">
    <property type="entry name" value="DUF4245"/>
</dbReference>
<dbReference type="Proteomes" id="UP000279275">
    <property type="component" value="Unassembled WGS sequence"/>
</dbReference>
<organism evidence="1 2">
    <name type="scientific">Nocardia stercoris</name>
    <dbReference type="NCBI Taxonomy" id="2483361"/>
    <lineage>
        <taxon>Bacteria</taxon>
        <taxon>Bacillati</taxon>
        <taxon>Actinomycetota</taxon>
        <taxon>Actinomycetes</taxon>
        <taxon>Mycobacteriales</taxon>
        <taxon>Nocardiaceae</taxon>
        <taxon>Nocardia</taxon>
    </lineage>
</organism>
<gene>
    <name evidence="1" type="ORF">EBN03_01005</name>
</gene>
<proteinExistence type="predicted"/>
<evidence type="ECO:0000313" key="1">
    <source>
        <dbReference type="EMBL" id="RMI34965.1"/>
    </source>
</evidence>
<sequence length="188" mass="19885">MSYQKPRSQHDYKDLIWSLVPLVLICVVLAAVASQCTFSAKGPTPGRIPDFDLHSALADDARTLSFPIREPQLAADWKPNSGSRDTITGTGGGQVSTVGYITPQGTYMQLTQSDATVPALADHIVSTRTPGGSQQLDGHVWSVFHIEGSEAAWIADFGTSRVLIKGAGNQAAYTALASAVDAAPVLPH</sequence>
<dbReference type="RefSeq" id="WP_122185937.1">
    <property type="nucleotide sequence ID" value="NZ_RFFH01000001.1"/>
</dbReference>
<protein>
    <submittedName>
        <fullName evidence="1">DUF4245 domain-containing protein</fullName>
    </submittedName>
</protein>
<evidence type="ECO:0000313" key="2">
    <source>
        <dbReference type="Proteomes" id="UP000279275"/>
    </source>
</evidence>